<comment type="caution">
    <text evidence="2">The sequence shown here is derived from an EMBL/GenBank/DDBJ whole genome shotgun (WGS) entry which is preliminary data.</text>
</comment>
<proteinExistence type="predicted"/>
<organism evidence="2 3">
    <name type="scientific">Gulo gulo</name>
    <name type="common">Wolverine</name>
    <name type="synonym">Gluton</name>
    <dbReference type="NCBI Taxonomy" id="48420"/>
    <lineage>
        <taxon>Eukaryota</taxon>
        <taxon>Metazoa</taxon>
        <taxon>Chordata</taxon>
        <taxon>Craniata</taxon>
        <taxon>Vertebrata</taxon>
        <taxon>Euteleostomi</taxon>
        <taxon>Mammalia</taxon>
        <taxon>Eutheria</taxon>
        <taxon>Laurasiatheria</taxon>
        <taxon>Carnivora</taxon>
        <taxon>Caniformia</taxon>
        <taxon>Musteloidea</taxon>
        <taxon>Mustelidae</taxon>
        <taxon>Guloninae</taxon>
        <taxon>Gulo</taxon>
    </lineage>
</organism>
<dbReference type="AlphaFoldDB" id="A0A9X9LEB3"/>
<evidence type="ECO:0000313" key="2">
    <source>
        <dbReference type="EMBL" id="VCW66138.1"/>
    </source>
</evidence>
<feature type="non-terminal residue" evidence="2">
    <location>
        <position position="1"/>
    </location>
</feature>
<keyword evidence="3" id="KW-1185">Reference proteome</keyword>
<reference evidence="2 3" key="1">
    <citation type="submission" date="2018-10" db="EMBL/GenBank/DDBJ databases">
        <authorList>
            <person name="Ekblom R."/>
            <person name="Jareborg N."/>
        </authorList>
    </citation>
    <scope>NUCLEOTIDE SEQUENCE [LARGE SCALE GENOMIC DNA]</scope>
    <source>
        <tissue evidence="2">Muscle</tissue>
    </source>
</reference>
<feature type="region of interest" description="Disordered" evidence="1">
    <location>
        <begin position="1"/>
        <end position="78"/>
    </location>
</feature>
<protein>
    <submittedName>
        <fullName evidence="2">Uncharacterized protein</fullName>
    </submittedName>
</protein>
<gene>
    <name evidence="2" type="ORF">BN2614_LOCUS1</name>
</gene>
<evidence type="ECO:0000313" key="3">
    <source>
        <dbReference type="Proteomes" id="UP000269945"/>
    </source>
</evidence>
<dbReference type="Proteomes" id="UP000269945">
    <property type="component" value="Unassembled WGS sequence"/>
</dbReference>
<accession>A0A9X9LEB3</accession>
<evidence type="ECO:0000256" key="1">
    <source>
        <dbReference type="SAM" id="MobiDB-lite"/>
    </source>
</evidence>
<dbReference type="EMBL" id="CYRY02001490">
    <property type="protein sequence ID" value="VCW66138.1"/>
    <property type="molecule type" value="Genomic_DNA"/>
</dbReference>
<sequence>GVSSWGEWSWGETGPDPLVAAHVNARNGGSAVPATHQGAPQSPRPGVRGAPTRRSRARLGQDRKSPGAPLCVPPQASTEQPWKLPVLQTLGFSLLLVQKLGKKTWQKYTFYDRRL</sequence>
<name>A0A9X9LEB3_GULGU</name>